<dbReference type="RefSeq" id="WP_157568681.1">
    <property type="nucleotide sequence ID" value="NZ_WPIK01000015.1"/>
</dbReference>
<comment type="caution">
    <text evidence="1">The sequence shown here is derived from an EMBL/GenBank/DDBJ whole genome shotgun (WGS) entry which is preliminary data.</text>
</comment>
<name>A0A7K1T066_9SPHI</name>
<dbReference type="EMBL" id="WPIK01000015">
    <property type="protein sequence ID" value="MVN22943.1"/>
    <property type="molecule type" value="Genomic_DNA"/>
</dbReference>
<evidence type="ECO:0008006" key="3">
    <source>
        <dbReference type="Google" id="ProtNLM"/>
    </source>
</evidence>
<accession>A0A7K1T066</accession>
<dbReference type="Proteomes" id="UP000462014">
    <property type="component" value="Unassembled WGS sequence"/>
</dbReference>
<organism evidence="1 2">
    <name type="scientific">Mucilaginibacter arboris</name>
    <dbReference type="NCBI Taxonomy" id="2682090"/>
    <lineage>
        <taxon>Bacteria</taxon>
        <taxon>Pseudomonadati</taxon>
        <taxon>Bacteroidota</taxon>
        <taxon>Sphingobacteriia</taxon>
        <taxon>Sphingobacteriales</taxon>
        <taxon>Sphingobacteriaceae</taxon>
        <taxon>Mucilaginibacter</taxon>
    </lineage>
</organism>
<proteinExistence type="predicted"/>
<protein>
    <recommendedName>
        <fullName evidence="3">Cytoplasmic protein</fullName>
    </recommendedName>
</protein>
<dbReference type="InterPro" id="IPR024530">
    <property type="entry name" value="QSregVF_b"/>
</dbReference>
<evidence type="ECO:0000313" key="2">
    <source>
        <dbReference type="Proteomes" id="UP000462014"/>
    </source>
</evidence>
<dbReference type="AlphaFoldDB" id="A0A7K1T066"/>
<gene>
    <name evidence="1" type="ORF">GO621_15565</name>
</gene>
<evidence type="ECO:0000313" key="1">
    <source>
        <dbReference type="EMBL" id="MVN22943.1"/>
    </source>
</evidence>
<keyword evidence="2" id="KW-1185">Reference proteome</keyword>
<reference evidence="1 2" key="1">
    <citation type="submission" date="2019-12" db="EMBL/GenBank/DDBJ databases">
        <title>Mucilaginibacter sp. HMF7410 genome sequencing and assembly.</title>
        <authorList>
            <person name="Kang H."/>
            <person name="Cha I."/>
            <person name="Kim H."/>
            <person name="Joh K."/>
        </authorList>
    </citation>
    <scope>NUCLEOTIDE SEQUENCE [LARGE SCALE GENOMIC DNA]</scope>
    <source>
        <strain evidence="1 2">HMF7410</strain>
    </source>
</reference>
<sequence length="68" mass="7952">MNPKILIQLVTMDMPFGKYKGTKICNLPEYYLLWFKQQGFPKGNLGILLETMLEIRMNGLEYLLTPLK</sequence>
<dbReference type="Pfam" id="PF12843">
    <property type="entry name" value="QSregVF_b"/>
    <property type="match status" value="1"/>
</dbReference>